<name>A0A7M7JKH0_VARDE</name>
<dbReference type="RefSeq" id="XP_022653580.1">
    <property type="nucleotide sequence ID" value="XM_022797845.1"/>
</dbReference>
<keyword evidence="1" id="KW-0067">ATP-binding</keyword>
<proteinExistence type="predicted"/>
<dbReference type="InterPro" id="IPR017441">
    <property type="entry name" value="Protein_kinase_ATP_BS"/>
</dbReference>
<reference evidence="3" key="1">
    <citation type="submission" date="2021-01" db="UniProtKB">
        <authorList>
            <consortium name="EnsemblMetazoa"/>
        </authorList>
    </citation>
    <scope>IDENTIFICATION</scope>
</reference>
<dbReference type="KEGG" id="vde:111247194"/>
<dbReference type="AlphaFoldDB" id="A0A7M7JKH0"/>
<sequence>MAQAGESRSPRSPISPDGKAPRGRDAMVQLVMALDEDSGCPGERLIRTTSALLKTHLEKWEKERGSACRPEDCAMTPLEFFCHVQAKNAASEISVRITEMNLTYLHIRELLQNLFALVTFIRPKSVESAHFFCNNYIQVLVPIVQDIENKLAQFDKAPPIDWDAAVKRLNSYERQYHTAIETAVACTRTTSGVKRRDPNRESDDIPFNYYVPLLNDFDVGKILGRGSFGAVYEAVRIFFILICK</sequence>
<dbReference type="GeneID" id="111247194"/>
<feature type="region of interest" description="Disordered" evidence="2">
    <location>
        <begin position="1"/>
        <end position="22"/>
    </location>
</feature>
<evidence type="ECO:0000313" key="3">
    <source>
        <dbReference type="EnsemblMetazoa" id="XP_022653580"/>
    </source>
</evidence>
<dbReference type="Proteomes" id="UP000594260">
    <property type="component" value="Unplaced"/>
</dbReference>
<protein>
    <submittedName>
        <fullName evidence="3">Uncharacterized protein</fullName>
    </submittedName>
</protein>
<dbReference type="PROSITE" id="PS00107">
    <property type="entry name" value="PROTEIN_KINASE_ATP"/>
    <property type="match status" value="1"/>
</dbReference>
<keyword evidence="1" id="KW-0547">Nucleotide-binding</keyword>
<dbReference type="GO" id="GO:0005524">
    <property type="term" value="F:ATP binding"/>
    <property type="evidence" value="ECO:0007669"/>
    <property type="project" value="UniProtKB-UniRule"/>
</dbReference>
<evidence type="ECO:0000256" key="1">
    <source>
        <dbReference type="PROSITE-ProRule" id="PRU10141"/>
    </source>
</evidence>
<dbReference type="InParanoid" id="A0A7M7JKH0"/>
<accession>A0A7M7JKH0</accession>
<feature type="binding site" evidence="1">
    <location>
        <position position="244"/>
    </location>
    <ligand>
        <name>ATP</name>
        <dbReference type="ChEBI" id="CHEBI:30616"/>
    </ligand>
</feature>
<dbReference type="OrthoDB" id="10394477at2759"/>
<organism evidence="3 4">
    <name type="scientific">Varroa destructor</name>
    <name type="common">Honeybee mite</name>
    <dbReference type="NCBI Taxonomy" id="109461"/>
    <lineage>
        <taxon>Eukaryota</taxon>
        <taxon>Metazoa</taxon>
        <taxon>Ecdysozoa</taxon>
        <taxon>Arthropoda</taxon>
        <taxon>Chelicerata</taxon>
        <taxon>Arachnida</taxon>
        <taxon>Acari</taxon>
        <taxon>Parasitiformes</taxon>
        <taxon>Mesostigmata</taxon>
        <taxon>Gamasina</taxon>
        <taxon>Dermanyssoidea</taxon>
        <taxon>Varroidae</taxon>
        <taxon>Varroa</taxon>
    </lineage>
</organism>
<dbReference type="EnsemblMetazoa" id="XM_022797845">
    <property type="protein sequence ID" value="XP_022653580"/>
    <property type="gene ID" value="LOC111247194"/>
</dbReference>
<keyword evidence="4" id="KW-1185">Reference proteome</keyword>
<evidence type="ECO:0000313" key="4">
    <source>
        <dbReference type="Proteomes" id="UP000594260"/>
    </source>
</evidence>
<evidence type="ECO:0000256" key="2">
    <source>
        <dbReference type="SAM" id="MobiDB-lite"/>
    </source>
</evidence>